<evidence type="ECO:0008006" key="4">
    <source>
        <dbReference type="Google" id="ProtNLM"/>
    </source>
</evidence>
<evidence type="ECO:0000313" key="2">
    <source>
        <dbReference type="EMBL" id="KAH6689157.1"/>
    </source>
</evidence>
<feature type="chain" id="PRO_5040432201" description="Secreted protein" evidence="1">
    <location>
        <begin position="18"/>
        <end position="88"/>
    </location>
</feature>
<dbReference type="Proteomes" id="UP000770015">
    <property type="component" value="Unassembled WGS sequence"/>
</dbReference>
<protein>
    <recommendedName>
        <fullName evidence="4">Secreted protein</fullName>
    </recommendedName>
</protein>
<proteinExistence type="predicted"/>
<dbReference type="EMBL" id="JAGSXJ010000008">
    <property type="protein sequence ID" value="KAH6689157.1"/>
    <property type="molecule type" value="Genomic_DNA"/>
</dbReference>
<feature type="signal peptide" evidence="1">
    <location>
        <begin position="1"/>
        <end position="17"/>
    </location>
</feature>
<dbReference type="AlphaFoldDB" id="A0A9P8VFE1"/>
<sequence>MLRLLLHLLTAPSPAFWLRSSVVSVLFSLISERSLLRPILIIPIFGLRARSSVLAHDLTHRVPGITLPPGDANPSGCLFHCLLCLPGW</sequence>
<name>A0A9P8VFE1_9PEZI</name>
<reference evidence="2" key="1">
    <citation type="journal article" date="2021" name="Nat. Commun.">
        <title>Genetic determinants of endophytism in the Arabidopsis root mycobiome.</title>
        <authorList>
            <person name="Mesny F."/>
            <person name="Miyauchi S."/>
            <person name="Thiergart T."/>
            <person name="Pickel B."/>
            <person name="Atanasova L."/>
            <person name="Karlsson M."/>
            <person name="Huettel B."/>
            <person name="Barry K.W."/>
            <person name="Haridas S."/>
            <person name="Chen C."/>
            <person name="Bauer D."/>
            <person name="Andreopoulos W."/>
            <person name="Pangilinan J."/>
            <person name="LaButti K."/>
            <person name="Riley R."/>
            <person name="Lipzen A."/>
            <person name="Clum A."/>
            <person name="Drula E."/>
            <person name="Henrissat B."/>
            <person name="Kohler A."/>
            <person name="Grigoriev I.V."/>
            <person name="Martin F.M."/>
            <person name="Hacquard S."/>
        </authorList>
    </citation>
    <scope>NUCLEOTIDE SEQUENCE</scope>
    <source>
        <strain evidence="2">MPI-SDFR-AT-0117</strain>
    </source>
</reference>
<keyword evidence="3" id="KW-1185">Reference proteome</keyword>
<gene>
    <name evidence="2" type="ORF">F5X68DRAFT_205096</name>
</gene>
<organism evidence="2 3">
    <name type="scientific">Plectosphaerella plurivora</name>
    <dbReference type="NCBI Taxonomy" id="936078"/>
    <lineage>
        <taxon>Eukaryota</taxon>
        <taxon>Fungi</taxon>
        <taxon>Dikarya</taxon>
        <taxon>Ascomycota</taxon>
        <taxon>Pezizomycotina</taxon>
        <taxon>Sordariomycetes</taxon>
        <taxon>Hypocreomycetidae</taxon>
        <taxon>Glomerellales</taxon>
        <taxon>Plectosphaerellaceae</taxon>
        <taxon>Plectosphaerella</taxon>
    </lineage>
</organism>
<keyword evidence="1" id="KW-0732">Signal</keyword>
<comment type="caution">
    <text evidence="2">The sequence shown here is derived from an EMBL/GenBank/DDBJ whole genome shotgun (WGS) entry which is preliminary data.</text>
</comment>
<evidence type="ECO:0000313" key="3">
    <source>
        <dbReference type="Proteomes" id="UP000770015"/>
    </source>
</evidence>
<accession>A0A9P8VFE1</accession>
<dbReference type="OrthoDB" id="10442531at2759"/>
<evidence type="ECO:0000256" key="1">
    <source>
        <dbReference type="SAM" id="SignalP"/>
    </source>
</evidence>